<gene>
    <name evidence="2" type="ORF">BA890_17140</name>
</gene>
<dbReference type="GeneID" id="70915449"/>
<evidence type="ECO:0000256" key="1">
    <source>
        <dbReference type="SAM" id="Phobius"/>
    </source>
</evidence>
<name>A0AAN0Y5Z0_VIBNA</name>
<dbReference type="RefSeq" id="WP_020336047.1">
    <property type="nucleotide sequence ID" value="NZ_ATFJ01000039.1"/>
</dbReference>
<organism evidence="2 3">
    <name type="scientific">Vibrio natriegens NBRC 15636 = ATCC 14048 = DSM 759</name>
    <dbReference type="NCBI Taxonomy" id="1219067"/>
    <lineage>
        <taxon>Bacteria</taxon>
        <taxon>Pseudomonadati</taxon>
        <taxon>Pseudomonadota</taxon>
        <taxon>Gammaproteobacteria</taxon>
        <taxon>Vibrionales</taxon>
        <taxon>Vibrionaceae</taxon>
        <taxon>Vibrio</taxon>
    </lineage>
</organism>
<protein>
    <submittedName>
        <fullName evidence="2">Uncharacterized protein</fullName>
    </submittedName>
</protein>
<feature type="transmembrane region" description="Helical" evidence="1">
    <location>
        <begin position="207"/>
        <end position="225"/>
    </location>
</feature>
<keyword evidence="1" id="KW-0472">Membrane</keyword>
<proteinExistence type="predicted"/>
<feature type="transmembrane region" description="Helical" evidence="1">
    <location>
        <begin position="124"/>
        <end position="145"/>
    </location>
</feature>
<keyword evidence="3" id="KW-1185">Reference proteome</keyword>
<reference evidence="2 3" key="1">
    <citation type="submission" date="2016-07" db="EMBL/GenBank/DDBJ databases">
        <title>Developing Vibrio natriegens as a novel, fast-growing host for biotechnology.</title>
        <authorList>
            <person name="Weinstock M.T."/>
            <person name="Hesek E.D."/>
            <person name="Wilson C.M."/>
            <person name="Gibson D.G."/>
        </authorList>
    </citation>
    <scope>NUCLEOTIDE SEQUENCE [LARGE SCALE GENOMIC DNA]</scope>
    <source>
        <strain evidence="2 3">ATCC 14048</strain>
    </source>
</reference>
<feature type="transmembrane region" description="Helical" evidence="1">
    <location>
        <begin position="86"/>
        <end position="104"/>
    </location>
</feature>
<sequence length="245" mass="26991">MTMFTSRTINFFNLMKRLGQVLLLFVLGACLLMLSTLLVSASGQWGWLAFGILVGTLPFLGFYLAGFLLAPKRFYQAKMWKNQSSSLRWGVVIVCAVSSYLSMGELNSVADISAVEQPMPLLEQLLITVGAVILLTGVYMPLRAITLFRCLGMGRTNAIGEVFDEHNKDTYSSLAIPPLPVSIMMLVMMCYSLTALSTSNAPEGANYLLFFLLEITAALDIAYVYRNRTKGGPHFHLKDPLAPQA</sequence>
<dbReference type="PROSITE" id="PS51257">
    <property type="entry name" value="PROKAR_LIPOPROTEIN"/>
    <property type="match status" value="1"/>
</dbReference>
<keyword evidence="1" id="KW-0812">Transmembrane</keyword>
<keyword evidence="1" id="KW-1133">Transmembrane helix</keyword>
<evidence type="ECO:0000313" key="3">
    <source>
        <dbReference type="Proteomes" id="UP000092741"/>
    </source>
</evidence>
<accession>A0AAN0Y5Z0</accession>
<dbReference type="AlphaFoldDB" id="A0AAN0Y5Z0"/>
<feature type="transmembrane region" description="Helical" evidence="1">
    <location>
        <begin position="45"/>
        <end position="65"/>
    </location>
</feature>
<evidence type="ECO:0000313" key="2">
    <source>
        <dbReference type="EMBL" id="ANQ14474.1"/>
    </source>
</evidence>
<feature type="transmembrane region" description="Helical" evidence="1">
    <location>
        <begin position="21"/>
        <end position="39"/>
    </location>
</feature>
<dbReference type="Proteomes" id="UP000092741">
    <property type="component" value="Chromosome 2"/>
</dbReference>
<dbReference type="KEGG" id="vna:PN96_21645"/>
<feature type="transmembrane region" description="Helical" evidence="1">
    <location>
        <begin position="174"/>
        <end position="195"/>
    </location>
</feature>
<dbReference type="EMBL" id="CP016346">
    <property type="protein sequence ID" value="ANQ14474.1"/>
    <property type="molecule type" value="Genomic_DNA"/>
</dbReference>